<comment type="caution">
    <text evidence="10">The sequence shown here is derived from an EMBL/GenBank/DDBJ whole genome shotgun (WGS) entry which is preliminary data.</text>
</comment>
<dbReference type="CDD" id="cd11009">
    <property type="entry name" value="Zn_dep_PLPC"/>
    <property type="match status" value="1"/>
</dbReference>
<evidence type="ECO:0000256" key="3">
    <source>
        <dbReference type="ARBA" id="ARBA00022525"/>
    </source>
</evidence>
<evidence type="ECO:0000313" key="10">
    <source>
        <dbReference type="EMBL" id="MQL51997.1"/>
    </source>
</evidence>
<name>A0A6N7IR60_9FIRM</name>
<dbReference type="GO" id="GO:0034480">
    <property type="term" value="F:phosphatidylcholine phospholipase C activity"/>
    <property type="evidence" value="ECO:0007669"/>
    <property type="project" value="UniProtKB-EC"/>
</dbReference>
<dbReference type="EMBL" id="WHYR01000014">
    <property type="protein sequence ID" value="MQL51997.1"/>
    <property type="molecule type" value="Genomic_DNA"/>
</dbReference>
<gene>
    <name evidence="10" type="ORF">GFC01_06895</name>
</gene>
<sequence length="277" mass="31418">MYIARTGAKVFRPGHRPTIRGKGKGLLGAGLHTFTATIGFLGKYLLATGRVSWTVDLGFCSTHLLCNKQARLILERDGHGVAAGLLERYRRELDLGVCWPDSGWGSVHHFYHARTGDGLLGRAPADVVGERYFRRAFDLWRRGSYGKAMFFLGAATHLLQDLCEPHHASCVWGIGHACYERWVQKHSDSFLSGERGIYKTFREPVKWFQYCARKSYGLFDLVRERSNVKSYRQATEYLLALTQRITAGFWLNFFKQVGVILNIKPIVSVQGWACNLK</sequence>
<dbReference type="Pfam" id="PF00882">
    <property type="entry name" value="Zn_dep_PLPC"/>
    <property type="match status" value="1"/>
</dbReference>
<keyword evidence="11" id="KW-1185">Reference proteome</keyword>
<keyword evidence="6" id="KW-0378">Hydrolase</keyword>
<dbReference type="GO" id="GO:0008270">
    <property type="term" value="F:zinc ion binding"/>
    <property type="evidence" value="ECO:0007669"/>
    <property type="project" value="InterPro"/>
</dbReference>
<keyword evidence="5" id="KW-0732">Signal</keyword>
<dbReference type="InterPro" id="IPR029002">
    <property type="entry name" value="PLPC/GPLD1"/>
</dbReference>
<evidence type="ECO:0000256" key="7">
    <source>
        <dbReference type="ARBA" id="ARBA00022833"/>
    </source>
</evidence>
<evidence type="ECO:0000256" key="6">
    <source>
        <dbReference type="ARBA" id="ARBA00022801"/>
    </source>
</evidence>
<evidence type="ECO:0000256" key="5">
    <source>
        <dbReference type="ARBA" id="ARBA00022729"/>
    </source>
</evidence>
<keyword evidence="3" id="KW-0964">Secreted</keyword>
<dbReference type="SMART" id="SM00770">
    <property type="entry name" value="Zn_dep_PLPC"/>
    <property type="match status" value="1"/>
</dbReference>
<keyword evidence="4" id="KW-0479">Metal-binding</keyword>
<dbReference type="EC" id="3.1.4.3" evidence="1"/>
<accession>A0A6N7IR60</accession>
<proteinExistence type="predicted"/>
<feature type="domain" description="Zn-dependent PLC" evidence="9">
    <location>
        <begin position="50"/>
        <end position="264"/>
    </location>
</feature>
<evidence type="ECO:0000256" key="8">
    <source>
        <dbReference type="ARBA" id="ARBA00031285"/>
    </source>
</evidence>
<dbReference type="InterPro" id="IPR008947">
    <property type="entry name" value="PLipase_C/P1_nuclease_dom_sf"/>
</dbReference>
<keyword evidence="7" id="KW-0862">Zinc</keyword>
<evidence type="ECO:0000259" key="9">
    <source>
        <dbReference type="PROSITE" id="PS51346"/>
    </source>
</evidence>
<protein>
    <recommendedName>
        <fullName evidence="2">Phospholipase C</fullName>
        <ecNumber evidence="1">3.1.4.3</ecNumber>
    </recommendedName>
    <alternativeName>
        <fullName evidence="8">Phosphatidylcholine cholinephosphohydrolase</fullName>
    </alternativeName>
</protein>
<organism evidence="10 11">
    <name type="scientific">Desulfofundulus thermobenzoicus</name>
    <dbReference type="NCBI Taxonomy" id="29376"/>
    <lineage>
        <taxon>Bacteria</taxon>
        <taxon>Bacillati</taxon>
        <taxon>Bacillota</taxon>
        <taxon>Clostridia</taxon>
        <taxon>Eubacteriales</taxon>
        <taxon>Peptococcaceae</taxon>
        <taxon>Desulfofundulus</taxon>
    </lineage>
</organism>
<evidence type="ECO:0000256" key="1">
    <source>
        <dbReference type="ARBA" id="ARBA00012018"/>
    </source>
</evidence>
<dbReference type="Proteomes" id="UP000441717">
    <property type="component" value="Unassembled WGS sequence"/>
</dbReference>
<dbReference type="SUPFAM" id="SSF48537">
    <property type="entry name" value="Phospholipase C/P1 nuclease"/>
    <property type="match status" value="1"/>
</dbReference>
<dbReference type="AlphaFoldDB" id="A0A6N7IR60"/>
<dbReference type="InterPro" id="IPR001531">
    <property type="entry name" value="Zn_PLipaseC"/>
</dbReference>
<evidence type="ECO:0000256" key="2">
    <source>
        <dbReference type="ARBA" id="ARBA00018391"/>
    </source>
</evidence>
<dbReference type="PROSITE" id="PS51346">
    <property type="entry name" value="PROKAR_ZN_DEPEND_PLPC_2"/>
    <property type="match status" value="1"/>
</dbReference>
<reference evidence="10 11" key="1">
    <citation type="submission" date="2019-10" db="EMBL/GenBank/DDBJ databases">
        <title>Comparative genomics of sulfur disproportionating microorganisms.</title>
        <authorList>
            <person name="Ward L.M."/>
            <person name="Bertran E."/>
            <person name="Johnston D."/>
        </authorList>
    </citation>
    <scope>NUCLEOTIDE SEQUENCE [LARGE SCALE GENOMIC DNA]</scope>
    <source>
        <strain evidence="10 11">DSM 14055</strain>
    </source>
</reference>
<dbReference type="Gene3D" id="1.10.575.10">
    <property type="entry name" value="P1 Nuclease"/>
    <property type="match status" value="1"/>
</dbReference>
<evidence type="ECO:0000313" key="11">
    <source>
        <dbReference type="Proteomes" id="UP000441717"/>
    </source>
</evidence>
<evidence type="ECO:0000256" key="4">
    <source>
        <dbReference type="ARBA" id="ARBA00022723"/>
    </source>
</evidence>